<organism evidence="1 2">
    <name type="scientific">Candidatus Allofournierella pullicola</name>
    <dbReference type="NCBI Taxonomy" id="2838596"/>
    <lineage>
        <taxon>Bacteria</taxon>
        <taxon>Bacillati</taxon>
        <taxon>Bacillota</taxon>
        <taxon>Clostridia</taxon>
        <taxon>Eubacteriales</taxon>
        <taxon>Oscillospiraceae</taxon>
        <taxon>Allofournierella</taxon>
    </lineage>
</organism>
<accession>A0A9D2ACE6</accession>
<gene>
    <name evidence="1" type="ORF">H9865_00370</name>
</gene>
<sequence>MQLKTALRITRVCAALALLFLFLWLLFKTQTLLYLCLGASFAALASKAVFYRCPHCRRYLHRVYGKCCPYCGKELGL</sequence>
<protein>
    <submittedName>
        <fullName evidence="1">Uncharacterized protein</fullName>
    </submittedName>
</protein>
<evidence type="ECO:0000313" key="2">
    <source>
        <dbReference type="Proteomes" id="UP000824193"/>
    </source>
</evidence>
<reference evidence="1" key="1">
    <citation type="journal article" date="2021" name="PeerJ">
        <title>Extensive microbial diversity within the chicken gut microbiome revealed by metagenomics and culture.</title>
        <authorList>
            <person name="Gilroy R."/>
            <person name="Ravi A."/>
            <person name="Getino M."/>
            <person name="Pursley I."/>
            <person name="Horton D.L."/>
            <person name="Alikhan N.F."/>
            <person name="Baker D."/>
            <person name="Gharbi K."/>
            <person name="Hall N."/>
            <person name="Watson M."/>
            <person name="Adriaenssens E.M."/>
            <person name="Foster-Nyarko E."/>
            <person name="Jarju S."/>
            <person name="Secka A."/>
            <person name="Antonio M."/>
            <person name="Oren A."/>
            <person name="Chaudhuri R.R."/>
            <person name="La Ragione R."/>
            <person name="Hildebrand F."/>
            <person name="Pallen M.J."/>
        </authorList>
    </citation>
    <scope>NUCLEOTIDE SEQUENCE</scope>
    <source>
        <strain evidence="1">2239</strain>
    </source>
</reference>
<dbReference type="EMBL" id="DXFW01000002">
    <property type="protein sequence ID" value="HIX04554.1"/>
    <property type="molecule type" value="Genomic_DNA"/>
</dbReference>
<proteinExistence type="predicted"/>
<comment type="caution">
    <text evidence="1">The sequence shown here is derived from an EMBL/GenBank/DDBJ whole genome shotgun (WGS) entry which is preliminary data.</text>
</comment>
<dbReference type="Proteomes" id="UP000824193">
    <property type="component" value="Unassembled WGS sequence"/>
</dbReference>
<name>A0A9D2ACE6_9FIRM</name>
<evidence type="ECO:0000313" key="1">
    <source>
        <dbReference type="EMBL" id="HIX04554.1"/>
    </source>
</evidence>
<dbReference type="AlphaFoldDB" id="A0A9D2ACE6"/>
<reference evidence="1" key="2">
    <citation type="submission" date="2021-04" db="EMBL/GenBank/DDBJ databases">
        <authorList>
            <person name="Gilroy R."/>
        </authorList>
    </citation>
    <scope>NUCLEOTIDE SEQUENCE</scope>
    <source>
        <strain evidence="1">2239</strain>
    </source>
</reference>